<dbReference type="PROSITE" id="PS51729">
    <property type="entry name" value="GNAT_YJDJ"/>
    <property type="match status" value="1"/>
</dbReference>
<name>A0ABY4MVY3_9MICO</name>
<evidence type="ECO:0000259" key="1">
    <source>
        <dbReference type="PROSITE" id="PS51729"/>
    </source>
</evidence>
<dbReference type="SUPFAM" id="SSF55729">
    <property type="entry name" value="Acyl-CoA N-acyltransferases (Nat)"/>
    <property type="match status" value="1"/>
</dbReference>
<dbReference type="PANTHER" id="PTHR31435">
    <property type="entry name" value="PROTEIN NATD1"/>
    <property type="match status" value="1"/>
</dbReference>
<dbReference type="Gene3D" id="3.40.630.30">
    <property type="match status" value="1"/>
</dbReference>
<gene>
    <name evidence="2" type="ORF">M3M28_11090</name>
</gene>
<organism evidence="2">
    <name type="scientific">Gulosibacter sediminis</name>
    <dbReference type="NCBI Taxonomy" id="1729695"/>
    <lineage>
        <taxon>Bacteria</taxon>
        <taxon>Bacillati</taxon>
        <taxon>Actinomycetota</taxon>
        <taxon>Actinomycetes</taxon>
        <taxon>Micrococcales</taxon>
        <taxon>Microbacteriaceae</taxon>
        <taxon>Gulosibacter</taxon>
    </lineage>
</organism>
<dbReference type="InterPro" id="IPR031165">
    <property type="entry name" value="GNAT_YJDJ"/>
</dbReference>
<accession>A0ABY4MVY3</accession>
<feature type="domain" description="N-acetyltransferase" evidence="1">
    <location>
        <begin position="14"/>
        <end position="101"/>
    </location>
</feature>
<evidence type="ECO:0000313" key="2">
    <source>
        <dbReference type="EMBL" id="UQN14581.1"/>
    </source>
</evidence>
<sequence length="115" mass="12934">MSQVLVDGKRPAVRDDAESNRYVVEVAGERLGLIDYKMRGENIALVHTEVDPDRSVPGLAKLLVAETLADVRSRGLGVLPYCPYVRRTIDRNREQYLDLVPEDRRAEFDLGDAAH</sequence>
<dbReference type="InterPro" id="IPR045057">
    <property type="entry name" value="Gcn5-rel_NAT"/>
</dbReference>
<reference evidence="2" key="1">
    <citation type="submission" date="2022-05" db="EMBL/GenBank/DDBJ databases">
        <title>Complete genome sequence of toluene-degrading Gulosibacter sediminis strain ACHW.36C.</title>
        <authorList>
            <person name="Wai A.C."/>
            <person name="Lai G.K."/>
            <person name="Griffin S.D."/>
            <person name="Leung F.C."/>
        </authorList>
    </citation>
    <scope>NUCLEOTIDE SEQUENCE [LARGE SCALE GENOMIC DNA]</scope>
    <source>
        <strain evidence="2">ACHW.36C</strain>
    </source>
</reference>
<proteinExistence type="predicted"/>
<dbReference type="PANTHER" id="PTHR31435:SF10">
    <property type="entry name" value="BSR4717 PROTEIN"/>
    <property type="match status" value="1"/>
</dbReference>
<dbReference type="InterPro" id="IPR016181">
    <property type="entry name" value="Acyl_CoA_acyltransferase"/>
</dbReference>
<dbReference type="EMBL" id="CP097160">
    <property type="protein sequence ID" value="UQN14581.1"/>
    <property type="molecule type" value="Genomic_DNA"/>
</dbReference>
<dbReference type="Pfam" id="PF14542">
    <property type="entry name" value="Acetyltransf_CG"/>
    <property type="match status" value="1"/>
</dbReference>
<protein>
    <submittedName>
        <fullName evidence="2">N-acetyltransferase</fullName>
    </submittedName>
</protein>